<keyword evidence="9" id="KW-1185">Reference proteome</keyword>
<dbReference type="GO" id="GO:0015421">
    <property type="term" value="F:ABC-type oligopeptide transporter activity"/>
    <property type="evidence" value="ECO:0007669"/>
    <property type="project" value="TreeGrafter"/>
</dbReference>
<dbReference type="InterPro" id="IPR027417">
    <property type="entry name" value="P-loop_NTPase"/>
</dbReference>
<dbReference type="PANTHER" id="PTHR43394:SF4">
    <property type="entry name" value="TOXIN SECRETION ABC TRANSPORTER ATP-BINDING PROTEIN"/>
    <property type="match status" value="1"/>
</dbReference>
<feature type="transmembrane region" description="Helical" evidence="5">
    <location>
        <begin position="62"/>
        <end position="82"/>
    </location>
</feature>
<dbReference type="InterPro" id="IPR036640">
    <property type="entry name" value="ABC1_TM_sf"/>
</dbReference>
<feature type="transmembrane region" description="Helical" evidence="5">
    <location>
        <begin position="253"/>
        <end position="272"/>
    </location>
</feature>
<keyword evidence="8" id="KW-0547">Nucleotide-binding</keyword>
<proteinExistence type="predicted"/>
<dbReference type="InterPro" id="IPR003439">
    <property type="entry name" value="ABC_transporter-like_ATP-bd"/>
</dbReference>
<evidence type="ECO:0000256" key="1">
    <source>
        <dbReference type="ARBA" id="ARBA00004651"/>
    </source>
</evidence>
<evidence type="ECO:0000256" key="3">
    <source>
        <dbReference type="ARBA" id="ARBA00022989"/>
    </source>
</evidence>
<feature type="domain" description="ABC transmembrane type-1" evidence="7">
    <location>
        <begin position="32"/>
        <end position="299"/>
    </location>
</feature>
<dbReference type="InterPro" id="IPR039421">
    <property type="entry name" value="Type_1_exporter"/>
</dbReference>
<dbReference type="PROSITE" id="PS50893">
    <property type="entry name" value="ABC_TRANSPORTER_2"/>
    <property type="match status" value="1"/>
</dbReference>
<protein>
    <submittedName>
        <fullName evidence="8">ATP-binding cassette domain-containing protein</fullName>
    </submittedName>
</protein>
<evidence type="ECO:0000259" key="6">
    <source>
        <dbReference type="PROSITE" id="PS50893"/>
    </source>
</evidence>
<dbReference type="GO" id="GO:0005524">
    <property type="term" value="F:ATP binding"/>
    <property type="evidence" value="ECO:0007669"/>
    <property type="project" value="UniProtKB-KW"/>
</dbReference>
<dbReference type="Proteomes" id="UP000305939">
    <property type="component" value="Unassembled WGS sequence"/>
</dbReference>
<name>A0A4S3LYU6_9FLAO</name>
<dbReference type="SUPFAM" id="SSF52540">
    <property type="entry name" value="P-loop containing nucleoside triphosphate hydrolases"/>
    <property type="match status" value="1"/>
</dbReference>
<evidence type="ECO:0000313" key="9">
    <source>
        <dbReference type="Proteomes" id="UP000305939"/>
    </source>
</evidence>
<dbReference type="PANTHER" id="PTHR43394">
    <property type="entry name" value="ATP-DEPENDENT PERMEASE MDL1, MITOCHONDRIAL"/>
    <property type="match status" value="1"/>
</dbReference>
<gene>
    <name evidence="8" type="ORF">E7Z59_10930</name>
</gene>
<comment type="subcellular location">
    <subcellularLocation>
        <location evidence="1">Cell membrane</location>
        <topology evidence="1">Multi-pass membrane protein</topology>
    </subcellularLocation>
</comment>
<sequence>MAEYKKTITSWQRFLSMLSLDKKDIYQIAYYAIFAGLVSLTLPLGIQAIINLLQAAQTTTSWVVLVVLVTLGVAFTGVLQLMQLRIIENIQQKIFTRSAFEFSYRFPKIKMSELEDYYPPELANRFFDTLTIQKTLSKLLIDVPAAFLQILFGLILLSFYHPFFIVYGLMLIVLIYVVFKFTYQRGLSTSLEESKYKYKIAHWIQEVARSIVSFKLSGRTNLAMSKSDYLTNEYLDAREGHFRILILQFIQMIGFKVLVTAGLLVVGGLLVLNQQMNIGQFVAAEIIILLVINSVEKLILSLEPFYDMLTSLEKLGQAVDKNLELQEGELDIADDEGLHISLEDVGYHRPSADREIIKNINLEIEPKELIAVQGVSSSGKSTLLKLIAGLIEPTRGNMYINNANSKIIRPNAYRSLLGQSLIEESPFEGTILENLTFGDTSIPKKDIEWAIDLIGLREFVKAQPKGLNTELKPEGMQISSTISKKIVLARSIIRKPKLLILSDPLDKFEPKEKEHIINALTGPDRPWGIVVESREPLWTRTCGRVLTMQNGEIINIKDNNNA</sequence>
<keyword evidence="8" id="KW-0067">ATP-binding</keyword>
<dbReference type="Pfam" id="PF00005">
    <property type="entry name" value="ABC_tran"/>
    <property type="match status" value="1"/>
</dbReference>
<dbReference type="RefSeq" id="WP_136336393.1">
    <property type="nucleotide sequence ID" value="NZ_QXMP01000017.1"/>
</dbReference>
<evidence type="ECO:0000256" key="2">
    <source>
        <dbReference type="ARBA" id="ARBA00022692"/>
    </source>
</evidence>
<dbReference type="GO" id="GO:0016887">
    <property type="term" value="F:ATP hydrolysis activity"/>
    <property type="evidence" value="ECO:0007669"/>
    <property type="project" value="InterPro"/>
</dbReference>
<dbReference type="AlphaFoldDB" id="A0A4S3LYU6"/>
<feature type="transmembrane region" description="Helical" evidence="5">
    <location>
        <begin position="165"/>
        <end position="183"/>
    </location>
</feature>
<feature type="transmembrane region" description="Helical" evidence="5">
    <location>
        <begin position="28"/>
        <end position="50"/>
    </location>
</feature>
<accession>A0A4S3LYU6</accession>
<dbReference type="PROSITE" id="PS50929">
    <property type="entry name" value="ABC_TM1F"/>
    <property type="match status" value="1"/>
</dbReference>
<dbReference type="SUPFAM" id="SSF90123">
    <property type="entry name" value="ABC transporter transmembrane region"/>
    <property type="match status" value="1"/>
</dbReference>
<feature type="domain" description="ABC transporter" evidence="6">
    <location>
        <begin position="340"/>
        <end position="562"/>
    </location>
</feature>
<comment type="caution">
    <text evidence="8">The sequence shown here is derived from an EMBL/GenBank/DDBJ whole genome shotgun (WGS) entry which is preliminary data.</text>
</comment>
<evidence type="ECO:0000259" key="7">
    <source>
        <dbReference type="PROSITE" id="PS50929"/>
    </source>
</evidence>
<feature type="transmembrane region" description="Helical" evidence="5">
    <location>
        <begin position="139"/>
        <end position="159"/>
    </location>
</feature>
<evidence type="ECO:0000313" key="8">
    <source>
        <dbReference type="EMBL" id="THD66321.1"/>
    </source>
</evidence>
<dbReference type="Gene3D" id="3.40.50.300">
    <property type="entry name" value="P-loop containing nucleotide triphosphate hydrolases"/>
    <property type="match status" value="1"/>
</dbReference>
<keyword evidence="3 5" id="KW-1133">Transmembrane helix</keyword>
<dbReference type="EMBL" id="SSMC01000003">
    <property type="protein sequence ID" value="THD66321.1"/>
    <property type="molecule type" value="Genomic_DNA"/>
</dbReference>
<evidence type="ECO:0000256" key="4">
    <source>
        <dbReference type="ARBA" id="ARBA00023136"/>
    </source>
</evidence>
<keyword evidence="2 5" id="KW-0812">Transmembrane</keyword>
<dbReference type="Gene3D" id="1.20.1560.10">
    <property type="entry name" value="ABC transporter type 1, transmembrane domain"/>
    <property type="match status" value="1"/>
</dbReference>
<organism evidence="8 9">
    <name type="scientific">Robertkochia marina</name>
    <dbReference type="NCBI Taxonomy" id="1227945"/>
    <lineage>
        <taxon>Bacteria</taxon>
        <taxon>Pseudomonadati</taxon>
        <taxon>Bacteroidota</taxon>
        <taxon>Flavobacteriia</taxon>
        <taxon>Flavobacteriales</taxon>
        <taxon>Flavobacteriaceae</taxon>
        <taxon>Robertkochia</taxon>
    </lineage>
</organism>
<reference evidence="8 9" key="1">
    <citation type="submission" date="2019-04" db="EMBL/GenBank/DDBJ databases">
        <title>Draft genome sequence of Robertkochia marina CC-AMO-30D.</title>
        <authorList>
            <person name="Hameed A."/>
            <person name="Lin S.-Y."/>
            <person name="Shahina M."/>
            <person name="Lai W.-A."/>
            <person name="Young C.-C."/>
        </authorList>
    </citation>
    <scope>NUCLEOTIDE SEQUENCE [LARGE SCALE GENOMIC DNA]</scope>
    <source>
        <strain evidence="8 9">CC-AMO-30D</strain>
    </source>
</reference>
<keyword evidence="4 5" id="KW-0472">Membrane</keyword>
<dbReference type="OrthoDB" id="311344at2"/>
<dbReference type="InterPro" id="IPR011527">
    <property type="entry name" value="ABC1_TM_dom"/>
</dbReference>
<dbReference type="Pfam" id="PF00664">
    <property type="entry name" value="ABC_membrane"/>
    <property type="match status" value="1"/>
</dbReference>
<evidence type="ECO:0000256" key="5">
    <source>
        <dbReference type="SAM" id="Phobius"/>
    </source>
</evidence>
<dbReference type="GO" id="GO:0005886">
    <property type="term" value="C:plasma membrane"/>
    <property type="evidence" value="ECO:0007669"/>
    <property type="project" value="UniProtKB-SubCell"/>
</dbReference>